<keyword evidence="2" id="KW-0812">Transmembrane</keyword>
<feature type="compositionally biased region" description="Low complexity" evidence="1">
    <location>
        <begin position="489"/>
        <end position="521"/>
    </location>
</feature>
<evidence type="ECO:0000256" key="2">
    <source>
        <dbReference type="SAM" id="Phobius"/>
    </source>
</evidence>
<evidence type="ECO:0000313" key="3">
    <source>
        <dbReference type="EMBL" id="KAK3499213.1"/>
    </source>
</evidence>
<dbReference type="SUPFAM" id="SSF54236">
    <property type="entry name" value="Ubiquitin-like"/>
    <property type="match status" value="1"/>
</dbReference>
<organism evidence="3 4">
    <name type="scientific">Neurospora hispaniola</name>
    <dbReference type="NCBI Taxonomy" id="588809"/>
    <lineage>
        <taxon>Eukaryota</taxon>
        <taxon>Fungi</taxon>
        <taxon>Dikarya</taxon>
        <taxon>Ascomycota</taxon>
        <taxon>Pezizomycotina</taxon>
        <taxon>Sordariomycetes</taxon>
        <taxon>Sordariomycetidae</taxon>
        <taxon>Sordariales</taxon>
        <taxon>Sordariaceae</taxon>
        <taxon>Neurospora</taxon>
    </lineage>
</organism>
<dbReference type="InterPro" id="IPR029071">
    <property type="entry name" value="Ubiquitin-like_domsf"/>
</dbReference>
<accession>A0AAJ0IF71</accession>
<keyword evidence="2" id="KW-0472">Membrane</keyword>
<dbReference type="AlphaFoldDB" id="A0AAJ0IF71"/>
<gene>
    <name evidence="3" type="ORF">B0T23DRAFT_450062</name>
</gene>
<feature type="region of interest" description="Disordered" evidence="1">
    <location>
        <begin position="399"/>
        <end position="424"/>
    </location>
</feature>
<dbReference type="Proteomes" id="UP001285908">
    <property type="component" value="Unassembled WGS sequence"/>
</dbReference>
<feature type="region of interest" description="Disordered" evidence="1">
    <location>
        <begin position="113"/>
        <end position="154"/>
    </location>
</feature>
<proteinExistence type="predicted"/>
<dbReference type="PANTHER" id="PTHR12943:SF27">
    <property type="entry name" value="HOMOCYSTEINE-INDUCED ENDOPLASMIC RETICULUM PROTEIN, ISOFORM A"/>
    <property type="match status" value="1"/>
</dbReference>
<feature type="region of interest" description="Disordered" evidence="1">
    <location>
        <begin position="1"/>
        <end position="23"/>
    </location>
</feature>
<keyword evidence="2" id="KW-1133">Transmembrane helix</keyword>
<feature type="compositionally biased region" description="Polar residues" evidence="1">
    <location>
        <begin position="195"/>
        <end position="205"/>
    </location>
</feature>
<protein>
    <recommendedName>
        <fullName evidence="5">Ubiquitin-like domain-containing protein</fullName>
    </recommendedName>
</protein>
<dbReference type="GO" id="GO:0030968">
    <property type="term" value="P:endoplasmic reticulum unfolded protein response"/>
    <property type="evidence" value="ECO:0007669"/>
    <property type="project" value="TreeGrafter"/>
</dbReference>
<evidence type="ECO:0008006" key="5">
    <source>
        <dbReference type="Google" id="ProtNLM"/>
    </source>
</evidence>
<reference evidence="3 4" key="1">
    <citation type="journal article" date="2023" name="Mol. Phylogenet. Evol.">
        <title>Genome-scale phylogeny and comparative genomics of the fungal order Sordariales.</title>
        <authorList>
            <person name="Hensen N."/>
            <person name="Bonometti L."/>
            <person name="Westerberg I."/>
            <person name="Brannstrom I.O."/>
            <person name="Guillou S."/>
            <person name="Cros-Aarteil S."/>
            <person name="Calhoun S."/>
            <person name="Haridas S."/>
            <person name="Kuo A."/>
            <person name="Mondo S."/>
            <person name="Pangilinan J."/>
            <person name="Riley R."/>
            <person name="LaButti K."/>
            <person name="Andreopoulos B."/>
            <person name="Lipzen A."/>
            <person name="Chen C."/>
            <person name="Yan M."/>
            <person name="Daum C."/>
            <person name="Ng V."/>
            <person name="Clum A."/>
            <person name="Steindorff A."/>
            <person name="Ohm R.A."/>
            <person name="Martin F."/>
            <person name="Silar P."/>
            <person name="Natvig D.O."/>
            <person name="Lalanne C."/>
            <person name="Gautier V."/>
            <person name="Ament-Velasquez S.L."/>
            <person name="Kruys A."/>
            <person name="Hutchinson M.I."/>
            <person name="Powell A.J."/>
            <person name="Barry K."/>
            <person name="Miller A.N."/>
            <person name="Grigoriev I.V."/>
            <person name="Debuchy R."/>
            <person name="Gladieux P."/>
            <person name="Hiltunen Thoren M."/>
            <person name="Johannesson H."/>
        </authorList>
    </citation>
    <scope>NUCLEOTIDE SEQUENCE [LARGE SCALE GENOMIC DNA]</scope>
    <source>
        <strain evidence="3 4">FGSC 10403</strain>
    </source>
</reference>
<dbReference type="EMBL" id="JAULSX010000001">
    <property type="protein sequence ID" value="KAK3499213.1"/>
    <property type="molecule type" value="Genomic_DNA"/>
</dbReference>
<evidence type="ECO:0000313" key="4">
    <source>
        <dbReference type="Proteomes" id="UP001285908"/>
    </source>
</evidence>
<feature type="region of interest" description="Disordered" evidence="1">
    <location>
        <begin position="193"/>
        <end position="218"/>
    </location>
</feature>
<comment type="caution">
    <text evidence="3">The sequence shown here is derived from an EMBL/GenBank/DDBJ whole genome shotgun (WGS) entry which is preliminary data.</text>
</comment>
<feature type="compositionally biased region" description="Basic and acidic residues" evidence="1">
    <location>
        <begin position="475"/>
        <end position="488"/>
    </location>
</feature>
<dbReference type="PANTHER" id="PTHR12943">
    <property type="entry name" value="HOMOCYSTEINE-RESPONSIVE ENDOPLASMIC RETICULUM-RESIDENT UNIQUITIN-LIKE DOMAIN HERPUD PROTEIN FAMILY MEMBER"/>
    <property type="match status" value="1"/>
</dbReference>
<feature type="transmembrane region" description="Helical" evidence="2">
    <location>
        <begin position="352"/>
        <end position="374"/>
    </location>
</feature>
<keyword evidence="4" id="KW-1185">Reference proteome</keyword>
<feature type="compositionally biased region" description="Polar residues" evidence="1">
    <location>
        <begin position="121"/>
        <end position="154"/>
    </location>
</feature>
<feature type="transmembrane region" description="Helical" evidence="2">
    <location>
        <begin position="322"/>
        <end position="346"/>
    </location>
</feature>
<dbReference type="RefSeq" id="XP_062696846.1">
    <property type="nucleotide sequence ID" value="XM_062841077.1"/>
</dbReference>
<evidence type="ECO:0000256" key="1">
    <source>
        <dbReference type="SAM" id="MobiDB-lite"/>
    </source>
</evidence>
<dbReference type="GeneID" id="87878699"/>
<sequence>MAANDREPAASLPTAPETTAGEDAPLLVNIHFVSPSEGVPDDLDFQGLPATTTVGQLKDKIRHVLTMHPAHDEQRIIHQGRLLARESDTLLDVFGEDKLRTGDQQPLHLVVRTSSHHAPGPTSSSQPAPVSSQTVLREQRITQQDAPSQNNWRADVQRTQARIDALRNLAPSAVAPATDEQIRNIYEHMTGSAAGISTSDPTNGAATVPHPQPPPQGERAEVYILSSPTGPRGLLVKNGSELYATPGTFQSHHAFTLPQPPLLYPGVVQPAALNYPPLHTAPPVQNQPQRPQGQHQPVQVRIRIDHRAVGHGIGHPNNAVGAAALVAAAWPHIWLVIRLIFFIWWFTSNDSSWTRVFTMAALAAGVLVMNAGFLNRFAHQALGPIRQHLDGLLHMAGPNQQRRQHVPQPQAPPPAGANGEPGVGLVGLHERRDIDNAGAVHLVNFFRRIERAGLLFLASIAPGVAERHIAQLEAHERAERERREREEAAAAAEAAEAAAAAAAAAATNEQGIQQQGDQAEQSANNDAGSPAHHPEHAPERANPLQT</sequence>
<name>A0AAJ0IF71_9PEZI</name>
<feature type="region of interest" description="Disordered" evidence="1">
    <location>
        <begin position="475"/>
        <end position="546"/>
    </location>
</feature>
<dbReference type="InterPro" id="IPR039751">
    <property type="entry name" value="HERPUD1/2"/>
</dbReference>
<dbReference type="Gene3D" id="3.10.20.90">
    <property type="entry name" value="Phosphatidylinositol 3-kinase Catalytic Subunit, Chain A, domain 1"/>
    <property type="match status" value="1"/>
</dbReference>